<evidence type="ECO:0000313" key="2">
    <source>
        <dbReference type="EMBL" id="MFM4891645.1"/>
    </source>
</evidence>
<dbReference type="InterPro" id="IPR037523">
    <property type="entry name" value="VOC_core"/>
</dbReference>
<dbReference type="CDD" id="cd07247">
    <property type="entry name" value="SgaA_N_like"/>
    <property type="match status" value="1"/>
</dbReference>
<dbReference type="Pfam" id="PF00903">
    <property type="entry name" value="Glyoxalase"/>
    <property type="match status" value="1"/>
</dbReference>
<dbReference type="InterPro" id="IPR052164">
    <property type="entry name" value="Anthracycline_SecMetBiosynth"/>
</dbReference>
<reference evidence="2 3" key="1">
    <citation type="submission" date="2024-09" db="EMBL/GenBank/DDBJ databases">
        <title>Aeromonas strains Genome sequencing and assembly.</title>
        <authorList>
            <person name="Hu X."/>
            <person name="Tang B."/>
        </authorList>
    </citation>
    <scope>NUCLEOTIDE SEQUENCE [LARGE SCALE GENOMIC DNA]</scope>
    <source>
        <strain evidence="2 3">NB23SCDHY001</strain>
    </source>
</reference>
<dbReference type="PANTHER" id="PTHR33993">
    <property type="entry name" value="GLYOXALASE-RELATED"/>
    <property type="match status" value="1"/>
</dbReference>
<dbReference type="Gene3D" id="3.10.180.10">
    <property type="entry name" value="2,3-Dihydroxybiphenyl 1,2-Dioxygenase, domain 1"/>
    <property type="match status" value="1"/>
</dbReference>
<organism evidence="2 3">
    <name type="scientific">Aeromonas bivalvium</name>
    <dbReference type="NCBI Taxonomy" id="440079"/>
    <lineage>
        <taxon>Bacteria</taxon>
        <taxon>Pseudomonadati</taxon>
        <taxon>Pseudomonadota</taxon>
        <taxon>Gammaproteobacteria</taxon>
        <taxon>Aeromonadales</taxon>
        <taxon>Aeromonadaceae</taxon>
        <taxon>Aeromonas</taxon>
    </lineage>
</organism>
<dbReference type="InterPro" id="IPR004360">
    <property type="entry name" value="Glyas_Fos-R_dOase_dom"/>
</dbReference>
<dbReference type="PROSITE" id="PS51819">
    <property type="entry name" value="VOC"/>
    <property type="match status" value="1"/>
</dbReference>
<accession>A0ABW9GKG4</accession>
<comment type="caution">
    <text evidence="2">The sequence shown here is derived from an EMBL/GenBank/DDBJ whole genome shotgun (WGS) entry which is preliminary data.</text>
</comment>
<dbReference type="Proteomes" id="UP001630969">
    <property type="component" value="Unassembled WGS sequence"/>
</dbReference>
<dbReference type="SUPFAM" id="SSF54593">
    <property type="entry name" value="Glyoxalase/Bleomycin resistance protein/Dihydroxybiphenyl dioxygenase"/>
    <property type="match status" value="1"/>
</dbReference>
<protein>
    <submittedName>
        <fullName evidence="2">VOC family protein</fullName>
    </submittedName>
</protein>
<name>A0ABW9GKG4_9GAMM</name>
<feature type="domain" description="VOC" evidence="1">
    <location>
        <begin position="19"/>
        <end position="136"/>
    </location>
</feature>
<dbReference type="RefSeq" id="WP_408787729.1">
    <property type="nucleotide sequence ID" value="NZ_JBGXBU010000001.1"/>
</dbReference>
<dbReference type="GeneID" id="97218820"/>
<gene>
    <name evidence="2" type="ORF">ACEUDJ_01935</name>
</gene>
<evidence type="ECO:0000259" key="1">
    <source>
        <dbReference type="PROSITE" id="PS51819"/>
    </source>
</evidence>
<dbReference type="EMBL" id="JBGXBU010000001">
    <property type="protein sequence ID" value="MFM4891645.1"/>
    <property type="molecule type" value="Genomic_DNA"/>
</dbReference>
<evidence type="ECO:0000313" key="3">
    <source>
        <dbReference type="Proteomes" id="UP001630969"/>
    </source>
</evidence>
<dbReference type="PANTHER" id="PTHR33993:SF14">
    <property type="entry name" value="GB|AAF24581.1"/>
    <property type="match status" value="1"/>
</dbReference>
<proteinExistence type="predicted"/>
<dbReference type="InterPro" id="IPR029068">
    <property type="entry name" value="Glyas_Bleomycin-R_OHBP_Dase"/>
</dbReference>
<sequence length="144" mass="15752">MTEQRNEEARAHALAEGSTFTWHELYVADGEAAVRFYAQVLDWESQHLEMEGGSYPMLVANGRPIAGVQATRDNPQMAGVPPHWAIYVAVDDVDARLARVTEHGGSIVVPAMDIPTVGRMALIADPQGAHLWLFTPFPGKCQQA</sequence>
<keyword evidence="3" id="KW-1185">Reference proteome</keyword>